<accession>A0A7W8GBW3</accession>
<dbReference type="EMBL" id="JACHFN010000001">
    <property type="protein sequence ID" value="MBB5232663.1"/>
    <property type="molecule type" value="Genomic_DNA"/>
</dbReference>
<name>A0A7W8GBW3_9DEIO</name>
<feature type="chain" id="PRO_5031055287" evidence="1">
    <location>
        <begin position="18"/>
        <end position="272"/>
    </location>
</feature>
<sequence>MKLWPLLLASVASISLAGGVEGPALPRLNLDARTIGRSAEAQTVQGVPRADGPTFFFPTHVRAVMNKPGQRWQPRYDTELPGAYVAVYPVAGLLAQYPERGEPWNVRTQMDTLRALNTGRLGLNEVKWPLTLPFLPLVNANQYGTGAARTFRTPALQGLRYLAVHSQEDGVRINRERVFYTFQGLSHDGRFYVTVQVPYAPASLPTRAELDRTKNYDVAPYPAESRGKGPAYDAYRQKVDAYRADLTRKLNAEEGKADLRALDALVRSIRLR</sequence>
<dbReference type="AlphaFoldDB" id="A0A7W8GBW3"/>
<dbReference type="Proteomes" id="UP000525389">
    <property type="component" value="Unassembled WGS sequence"/>
</dbReference>
<evidence type="ECO:0000313" key="2">
    <source>
        <dbReference type="EMBL" id="MBB5232663.1"/>
    </source>
</evidence>
<evidence type="ECO:0000256" key="1">
    <source>
        <dbReference type="SAM" id="SignalP"/>
    </source>
</evidence>
<feature type="signal peptide" evidence="1">
    <location>
        <begin position="1"/>
        <end position="17"/>
    </location>
</feature>
<comment type="caution">
    <text evidence="2">The sequence shown here is derived from an EMBL/GenBank/DDBJ whole genome shotgun (WGS) entry which is preliminary data.</text>
</comment>
<reference evidence="2 3" key="1">
    <citation type="submission" date="2020-08" db="EMBL/GenBank/DDBJ databases">
        <title>Genomic Encyclopedia of Type Strains, Phase IV (KMG-IV): sequencing the most valuable type-strain genomes for metagenomic binning, comparative biology and taxonomic classification.</title>
        <authorList>
            <person name="Goeker M."/>
        </authorList>
    </citation>
    <scope>NUCLEOTIDE SEQUENCE [LARGE SCALE GENOMIC DNA]</scope>
    <source>
        <strain evidence="2 3">DSM 101791</strain>
    </source>
</reference>
<proteinExistence type="predicted"/>
<organism evidence="2 3">
    <name type="scientific">Deinococcus budaensis</name>
    <dbReference type="NCBI Taxonomy" id="1665626"/>
    <lineage>
        <taxon>Bacteria</taxon>
        <taxon>Thermotogati</taxon>
        <taxon>Deinococcota</taxon>
        <taxon>Deinococci</taxon>
        <taxon>Deinococcales</taxon>
        <taxon>Deinococcaceae</taxon>
        <taxon>Deinococcus</taxon>
    </lineage>
</organism>
<gene>
    <name evidence="2" type="ORF">HNQ09_000080</name>
</gene>
<keyword evidence="1" id="KW-0732">Signal</keyword>
<protein>
    <submittedName>
        <fullName evidence="2">Uncharacterized protein</fullName>
    </submittedName>
</protein>
<dbReference type="RefSeq" id="WP_184023969.1">
    <property type="nucleotide sequence ID" value="NZ_JACHFN010000001.1"/>
</dbReference>
<keyword evidence="3" id="KW-1185">Reference proteome</keyword>
<evidence type="ECO:0000313" key="3">
    <source>
        <dbReference type="Proteomes" id="UP000525389"/>
    </source>
</evidence>